<sequence>MEEKTIIPAEISSVAYLNKKRKFQAELLEMPCPKHVCFGQRLEYDASSDSSTAPKKARSAMYARGCESNPESPKDSCSFHSDPDSVLSLHEDATTYHYFPETHTSVEPSASSAGFGGTSSEIGLHSLESRSITKSSSSKSGPFEELDCLRQDYGLYTSDKYEELLEFDGIEHCTQEDLDNLLYANGVVPNNYILSSGRWSVNQDTQQGTEKLTIDKEFEQYFSMLML</sequence>
<dbReference type="PANTHER" id="PTHR37723">
    <property type="entry name" value="PROTEIN FAR-RED ELONGATED HYPOCOTYL 1"/>
    <property type="match status" value="1"/>
</dbReference>
<comment type="caution">
    <text evidence="1">The sequence shown here is derived from an EMBL/GenBank/DDBJ whole genome shotgun (WGS) entry which is preliminary data.</text>
</comment>
<dbReference type="Proteomes" id="UP000231279">
    <property type="component" value="Unassembled WGS sequence"/>
</dbReference>
<organism evidence="1 2">
    <name type="scientific">Handroanthus impetiginosus</name>
    <dbReference type="NCBI Taxonomy" id="429701"/>
    <lineage>
        <taxon>Eukaryota</taxon>
        <taxon>Viridiplantae</taxon>
        <taxon>Streptophyta</taxon>
        <taxon>Embryophyta</taxon>
        <taxon>Tracheophyta</taxon>
        <taxon>Spermatophyta</taxon>
        <taxon>Magnoliopsida</taxon>
        <taxon>eudicotyledons</taxon>
        <taxon>Gunneridae</taxon>
        <taxon>Pentapetalae</taxon>
        <taxon>asterids</taxon>
        <taxon>lamiids</taxon>
        <taxon>Lamiales</taxon>
        <taxon>Bignoniaceae</taxon>
        <taxon>Crescentiina</taxon>
        <taxon>Tabebuia alliance</taxon>
        <taxon>Handroanthus</taxon>
    </lineage>
</organism>
<gene>
    <name evidence="1" type="ORF">CDL12_22700</name>
</gene>
<dbReference type="AlphaFoldDB" id="A0A2G9GHU3"/>
<evidence type="ECO:0000313" key="2">
    <source>
        <dbReference type="Proteomes" id="UP000231279"/>
    </source>
</evidence>
<dbReference type="PANTHER" id="PTHR37723:SF1">
    <property type="entry name" value="PROTEIN FAR-RED-ELONGATED HYPOCOTYL 1-LIKE"/>
    <property type="match status" value="1"/>
</dbReference>
<dbReference type="GO" id="GO:0051457">
    <property type="term" value="P:maintenance of protein location in nucleus"/>
    <property type="evidence" value="ECO:0007669"/>
    <property type="project" value="TreeGrafter"/>
</dbReference>
<name>A0A2G9GHU3_9LAMI</name>
<accession>A0A2G9GHU3</accession>
<dbReference type="InterPro" id="IPR037766">
    <property type="entry name" value="FHY1"/>
</dbReference>
<dbReference type="GO" id="GO:0009639">
    <property type="term" value="P:response to red or far red light"/>
    <property type="evidence" value="ECO:0007669"/>
    <property type="project" value="InterPro"/>
</dbReference>
<evidence type="ECO:0000313" key="1">
    <source>
        <dbReference type="EMBL" id="PIN04755.1"/>
    </source>
</evidence>
<dbReference type="STRING" id="429701.A0A2G9GHU3"/>
<protein>
    <submittedName>
        <fullName evidence="1">Uncharacterized protein</fullName>
    </submittedName>
</protein>
<keyword evidence="2" id="KW-1185">Reference proteome</keyword>
<dbReference type="OrthoDB" id="1930763at2759"/>
<dbReference type="GO" id="GO:0016607">
    <property type="term" value="C:nuclear speck"/>
    <property type="evidence" value="ECO:0007669"/>
    <property type="project" value="TreeGrafter"/>
</dbReference>
<dbReference type="GO" id="GO:0005737">
    <property type="term" value="C:cytoplasm"/>
    <property type="evidence" value="ECO:0007669"/>
    <property type="project" value="TreeGrafter"/>
</dbReference>
<dbReference type="GO" id="GO:0061608">
    <property type="term" value="F:nuclear import signal receptor activity"/>
    <property type="evidence" value="ECO:0007669"/>
    <property type="project" value="TreeGrafter"/>
</dbReference>
<dbReference type="EMBL" id="NKXS01005019">
    <property type="protein sequence ID" value="PIN04755.1"/>
    <property type="molecule type" value="Genomic_DNA"/>
</dbReference>
<proteinExistence type="predicted"/>
<reference evidence="2" key="1">
    <citation type="journal article" date="2018" name="Gigascience">
        <title>Genome assembly of the Pink Ipe (Handroanthus impetiginosus, Bignoniaceae), a highly valued, ecologically keystone Neotropical timber forest tree.</title>
        <authorList>
            <person name="Silva-Junior O.B."/>
            <person name="Grattapaglia D."/>
            <person name="Novaes E."/>
            <person name="Collevatti R.G."/>
        </authorList>
    </citation>
    <scope>NUCLEOTIDE SEQUENCE [LARGE SCALE GENOMIC DNA]</scope>
    <source>
        <strain evidence="2">cv. UFG-1</strain>
    </source>
</reference>